<protein>
    <submittedName>
        <fullName evidence="2">Uncharacterized protein</fullName>
    </submittedName>
</protein>
<feature type="region of interest" description="Disordered" evidence="1">
    <location>
        <begin position="1"/>
        <end position="193"/>
    </location>
</feature>
<evidence type="ECO:0000313" key="3">
    <source>
        <dbReference type="Proteomes" id="UP001497453"/>
    </source>
</evidence>
<gene>
    <name evidence="2" type="ORF">GFSPODELE1_LOCUS2682</name>
</gene>
<organism evidence="2 3">
    <name type="scientific">Somion occarium</name>
    <dbReference type="NCBI Taxonomy" id="3059160"/>
    <lineage>
        <taxon>Eukaryota</taxon>
        <taxon>Fungi</taxon>
        <taxon>Dikarya</taxon>
        <taxon>Basidiomycota</taxon>
        <taxon>Agaricomycotina</taxon>
        <taxon>Agaricomycetes</taxon>
        <taxon>Polyporales</taxon>
        <taxon>Cerrenaceae</taxon>
        <taxon>Somion</taxon>
    </lineage>
</organism>
<proteinExistence type="predicted"/>
<dbReference type="Proteomes" id="UP001497453">
    <property type="component" value="Chromosome 11"/>
</dbReference>
<feature type="compositionally biased region" description="Gly residues" evidence="1">
    <location>
        <begin position="177"/>
        <end position="187"/>
    </location>
</feature>
<reference evidence="3" key="1">
    <citation type="submission" date="2024-04" db="EMBL/GenBank/DDBJ databases">
        <authorList>
            <person name="Shaw F."/>
            <person name="Minotto A."/>
        </authorList>
    </citation>
    <scope>NUCLEOTIDE SEQUENCE [LARGE SCALE GENOMIC DNA]</scope>
</reference>
<dbReference type="EMBL" id="OZ037954">
    <property type="protein sequence ID" value="CAL1699452.1"/>
    <property type="molecule type" value="Genomic_DNA"/>
</dbReference>
<feature type="compositionally biased region" description="Basic and acidic residues" evidence="1">
    <location>
        <begin position="131"/>
        <end position="155"/>
    </location>
</feature>
<feature type="compositionally biased region" description="Gly residues" evidence="1">
    <location>
        <begin position="62"/>
        <end position="76"/>
    </location>
</feature>
<accession>A0ABP1CUU3</accession>
<name>A0ABP1CUU3_9APHY</name>
<evidence type="ECO:0000313" key="2">
    <source>
        <dbReference type="EMBL" id="CAL1699452.1"/>
    </source>
</evidence>
<evidence type="ECO:0000256" key="1">
    <source>
        <dbReference type="SAM" id="MobiDB-lite"/>
    </source>
</evidence>
<feature type="compositionally biased region" description="Basic and acidic residues" evidence="1">
    <location>
        <begin position="1"/>
        <end position="12"/>
    </location>
</feature>
<keyword evidence="3" id="KW-1185">Reference proteome</keyword>
<feature type="compositionally biased region" description="Low complexity" evidence="1">
    <location>
        <begin position="164"/>
        <end position="176"/>
    </location>
</feature>
<feature type="compositionally biased region" description="Polar residues" evidence="1">
    <location>
        <begin position="21"/>
        <end position="30"/>
    </location>
</feature>
<sequence length="193" mass="19923">MPLFGHKDKNVDHNVNNNTTTGRNDFPNNSAGVAGVGAGQRHHDRHNAGHDTQGGMNPQQQGFGGTGAQGAQGGYTQGADPYSNTAGYNDPSIPPANQINTGQHGGGGARMAGKKEQEAESYKQQSAEIGEAERLEKEALLRRERAVQHGADPRNKALGGGAQGQNFGNNFDNNATGGTGPTGGQGLAGQRAL</sequence>